<comment type="caution">
    <text evidence="1">The sequence shown here is derived from an EMBL/GenBank/DDBJ whole genome shotgun (WGS) entry which is preliminary data.</text>
</comment>
<dbReference type="Proteomes" id="UP000275408">
    <property type="component" value="Unassembled WGS sequence"/>
</dbReference>
<keyword evidence="2" id="KW-1185">Reference proteome</keyword>
<protein>
    <submittedName>
        <fullName evidence="1">Uncharacterized protein</fullName>
    </submittedName>
</protein>
<evidence type="ECO:0000313" key="1">
    <source>
        <dbReference type="EMBL" id="RMX54885.1"/>
    </source>
</evidence>
<sequence>MPYINSLPVVSMLTCFKDLSTWPVREAVSRRLVLLSQLKDPGSDQVANKRVVLGVNLKEAGCNLLEKSACSYAAEELVLAASSPCVPELGRAVVAAVG</sequence>
<name>A0A3M6UML6_POCDA</name>
<reference evidence="1 2" key="1">
    <citation type="journal article" date="2018" name="Sci. Rep.">
        <title>Comparative analysis of the Pocillopora damicornis genome highlights role of immune system in coral evolution.</title>
        <authorList>
            <person name="Cunning R."/>
            <person name="Bay R.A."/>
            <person name="Gillette P."/>
            <person name="Baker A.C."/>
            <person name="Traylor-Knowles N."/>
        </authorList>
    </citation>
    <scope>NUCLEOTIDE SEQUENCE [LARGE SCALE GENOMIC DNA]</scope>
    <source>
        <strain evidence="1">RSMAS</strain>
        <tissue evidence="1">Whole animal</tissue>
    </source>
</reference>
<accession>A0A3M6UML6</accession>
<gene>
    <name evidence="1" type="ORF">pdam_00015095</name>
</gene>
<proteinExistence type="predicted"/>
<evidence type="ECO:0000313" key="2">
    <source>
        <dbReference type="Proteomes" id="UP000275408"/>
    </source>
</evidence>
<dbReference type="EMBL" id="RCHS01001168">
    <property type="protein sequence ID" value="RMX54885.1"/>
    <property type="molecule type" value="Genomic_DNA"/>
</dbReference>
<organism evidence="1 2">
    <name type="scientific">Pocillopora damicornis</name>
    <name type="common">Cauliflower coral</name>
    <name type="synonym">Millepora damicornis</name>
    <dbReference type="NCBI Taxonomy" id="46731"/>
    <lineage>
        <taxon>Eukaryota</taxon>
        <taxon>Metazoa</taxon>
        <taxon>Cnidaria</taxon>
        <taxon>Anthozoa</taxon>
        <taxon>Hexacorallia</taxon>
        <taxon>Scleractinia</taxon>
        <taxon>Astrocoeniina</taxon>
        <taxon>Pocilloporidae</taxon>
        <taxon>Pocillopora</taxon>
    </lineage>
</organism>
<dbReference type="AlphaFoldDB" id="A0A3M6UML6"/>